<feature type="domain" description="Phosphatidylglycerol lysyltransferase C-terminal" evidence="6">
    <location>
        <begin position="17"/>
        <end position="308"/>
    </location>
</feature>
<accession>A0A1Q8Q4H9</accession>
<dbReference type="AlphaFoldDB" id="A0A1Q8Q4H9"/>
<organism evidence="7 8">
    <name type="scientific">Domibacillus antri</name>
    <dbReference type="NCBI Taxonomy" id="1714264"/>
    <lineage>
        <taxon>Bacteria</taxon>
        <taxon>Bacillati</taxon>
        <taxon>Bacillota</taxon>
        <taxon>Bacilli</taxon>
        <taxon>Bacillales</taxon>
        <taxon>Bacillaceae</taxon>
        <taxon>Domibacillus</taxon>
    </lineage>
</organism>
<evidence type="ECO:0000256" key="5">
    <source>
        <dbReference type="ARBA" id="ARBA00023136"/>
    </source>
</evidence>
<evidence type="ECO:0000313" key="7">
    <source>
        <dbReference type="EMBL" id="OLN22263.1"/>
    </source>
</evidence>
<sequence>MLLHYENDLNDVWLFLQKNGGNHTSHLSFLNDKLFYWSQQKRVLIIYQKAGNTFVVLGDPIGEESLILGAIQEFHQYCRQFDIKPVFYQVSLRYMMAYRQLGYRALKIGEEAKIYLPDFSMSGNSRKRLRTCKNKFDREGYRFSVLLPPHSKELLEKIKDISNSWLGKRKEKGFSVGFFYDDYVARFPLAAVTNPDGEIIAFATLAYNQPKIDRTLAIDLMRYRPDNSPNATMDFLFISIFNWCKDNGYEWCSMGMSPLANIKDTQSGLIEAVGQMIFDKSSHFYNFKGLYQYKNKFQPEWESRYLVYQSYFLPVIFLRIIRLINGNQRQASRKFVLVKNQLGKINFGKLFS</sequence>
<dbReference type="RefSeq" id="WP_075398773.1">
    <property type="nucleotide sequence ID" value="NZ_MSDU01000022.1"/>
</dbReference>
<keyword evidence="4" id="KW-1133">Transmembrane helix</keyword>
<evidence type="ECO:0000259" key="6">
    <source>
        <dbReference type="Pfam" id="PF09924"/>
    </source>
</evidence>
<comment type="subcellular location">
    <subcellularLocation>
        <location evidence="1">Cell membrane</location>
        <topology evidence="1">Multi-pass membrane protein</topology>
    </subcellularLocation>
</comment>
<comment type="caution">
    <text evidence="7">The sequence shown here is derived from an EMBL/GenBank/DDBJ whole genome shotgun (WGS) entry which is preliminary data.</text>
</comment>
<dbReference type="STRING" id="1714264.BTO30_10975"/>
<dbReference type="InterPro" id="IPR024320">
    <property type="entry name" value="LPG_synthase_C"/>
</dbReference>
<keyword evidence="3" id="KW-0812">Transmembrane</keyword>
<keyword evidence="2" id="KW-1003">Cell membrane</keyword>
<dbReference type="PANTHER" id="PTHR34697">
    <property type="entry name" value="PHOSPHATIDYLGLYCEROL LYSYLTRANSFERASE"/>
    <property type="match status" value="1"/>
</dbReference>
<dbReference type="GO" id="GO:0005886">
    <property type="term" value="C:plasma membrane"/>
    <property type="evidence" value="ECO:0007669"/>
    <property type="project" value="UniProtKB-SubCell"/>
</dbReference>
<keyword evidence="5" id="KW-0472">Membrane</keyword>
<protein>
    <recommendedName>
        <fullName evidence="6">Phosphatidylglycerol lysyltransferase C-terminal domain-containing protein</fullName>
    </recommendedName>
</protein>
<dbReference type="GO" id="GO:0016755">
    <property type="term" value="F:aminoacyltransferase activity"/>
    <property type="evidence" value="ECO:0007669"/>
    <property type="project" value="TreeGrafter"/>
</dbReference>
<reference evidence="7 8" key="1">
    <citation type="submission" date="2016-12" db="EMBL/GenBank/DDBJ databases">
        <title>Domibacillus antri genome sequencing.</title>
        <authorList>
            <person name="Verma A."/>
            <person name="Krishnamurthi S."/>
        </authorList>
    </citation>
    <scope>NUCLEOTIDE SEQUENCE [LARGE SCALE GENOMIC DNA]</scope>
    <source>
        <strain evidence="7 8">XD80</strain>
    </source>
</reference>
<dbReference type="PANTHER" id="PTHR34697:SF2">
    <property type="entry name" value="PHOSPHATIDYLGLYCEROL LYSYLTRANSFERASE"/>
    <property type="match status" value="1"/>
</dbReference>
<dbReference type="SUPFAM" id="SSF55729">
    <property type="entry name" value="Acyl-CoA N-acyltransferases (Nat)"/>
    <property type="match status" value="1"/>
</dbReference>
<keyword evidence="8" id="KW-1185">Reference proteome</keyword>
<gene>
    <name evidence="7" type="ORF">BTO30_10975</name>
</gene>
<evidence type="ECO:0000256" key="2">
    <source>
        <dbReference type="ARBA" id="ARBA00022475"/>
    </source>
</evidence>
<dbReference type="GO" id="GO:0055091">
    <property type="term" value="P:phospholipid homeostasis"/>
    <property type="evidence" value="ECO:0007669"/>
    <property type="project" value="TreeGrafter"/>
</dbReference>
<name>A0A1Q8Q4H9_9BACI</name>
<dbReference type="OrthoDB" id="145485at2"/>
<evidence type="ECO:0000313" key="8">
    <source>
        <dbReference type="Proteomes" id="UP000185568"/>
    </source>
</evidence>
<dbReference type="EMBL" id="MSDU01000022">
    <property type="protein sequence ID" value="OLN22263.1"/>
    <property type="molecule type" value="Genomic_DNA"/>
</dbReference>
<dbReference type="Pfam" id="PF09924">
    <property type="entry name" value="LPG_synthase_C"/>
    <property type="match status" value="1"/>
</dbReference>
<evidence type="ECO:0000256" key="4">
    <source>
        <dbReference type="ARBA" id="ARBA00022989"/>
    </source>
</evidence>
<evidence type="ECO:0000256" key="3">
    <source>
        <dbReference type="ARBA" id="ARBA00022692"/>
    </source>
</evidence>
<evidence type="ECO:0000256" key="1">
    <source>
        <dbReference type="ARBA" id="ARBA00004651"/>
    </source>
</evidence>
<proteinExistence type="predicted"/>
<dbReference type="InterPro" id="IPR016181">
    <property type="entry name" value="Acyl_CoA_acyltransferase"/>
</dbReference>
<dbReference type="Proteomes" id="UP000185568">
    <property type="component" value="Unassembled WGS sequence"/>
</dbReference>
<dbReference type="InterPro" id="IPR051211">
    <property type="entry name" value="PG_lysyltransferase"/>
</dbReference>